<reference evidence="2" key="1">
    <citation type="submission" date="2020-08" db="EMBL/GenBank/DDBJ databases">
        <title>Spodoptera exigua strain:BAW_Kor-Di-RS1 Genome sequencing and assembly.</title>
        <authorList>
            <person name="Kim J."/>
            <person name="Nam H.Y."/>
            <person name="Kwon M."/>
            <person name="Choi J.H."/>
            <person name="Cho S.R."/>
            <person name="Kim G.-H."/>
        </authorList>
    </citation>
    <scope>NUCLEOTIDE SEQUENCE</scope>
    <source>
        <strain evidence="2">BAW_Kor-Di-RS1</strain>
        <tissue evidence="2">Whole-body</tissue>
    </source>
</reference>
<dbReference type="AlphaFoldDB" id="A0A835LCU7"/>
<evidence type="ECO:0000259" key="1">
    <source>
        <dbReference type="Pfam" id="PF10551"/>
    </source>
</evidence>
<evidence type="ECO:0000313" key="3">
    <source>
        <dbReference type="Proteomes" id="UP000648187"/>
    </source>
</evidence>
<protein>
    <recommendedName>
        <fullName evidence="1">MULE transposase domain-containing protein</fullName>
    </recommendedName>
</protein>
<dbReference type="PANTHER" id="PTHR47160:SF10">
    <property type="entry name" value="MULE TRANSPOSASE DOMAIN-CONTAINING PROTEIN"/>
    <property type="match status" value="1"/>
</dbReference>
<feature type="non-terminal residue" evidence="2">
    <location>
        <position position="434"/>
    </location>
</feature>
<proteinExistence type="predicted"/>
<dbReference type="EMBL" id="JACKWZ010000041">
    <property type="protein sequence ID" value="KAF9419666.1"/>
    <property type="molecule type" value="Genomic_DNA"/>
</dbReference>
<feature type="domain" description="MULE transposase" evidence="1">
    <location>
        <begin position="166"/>
        <end position="261"/>
    </location>
</feature>
<dbReference type="Proteomes" id="UP000648187">
    <property type="component" value="Unassembled WGS sequence"/>
</dbReference>
<name>A0A835LCU7_SPOEX</name>
<sequence>YYKKKDNKNGSSRWNCKYKSKRRGTITIKGNTIMNKVSHSNNCVRDHAGNEIKKEISTWKVESGQGVLPLQTIYNEGVNRLKDPDLCLNLLTRIPNFNNVKHGLYNSRRKEFGIDNIKPKTVTDVKVPVKYNDFLMADYQEGARRILIFSSKEAREKLKTVKHFFADGTFKCVVPLFVQMYSIHGDLGSTEKSTNIKPLIYALVTDKKEETYQIIFQLLLSQNPSWKPEKFTTDFESAQMNAIQSVFPEVDIKGCFFHFTQALSKKAKSLHILKNRACKRHVALCAALALLPEQATDEGWFYIMEDWSEENENLVKFNDYFTKQWLQKEDMRRIWCFNSERHRTTNSVEAWHSSINKKLCGNTKPNILQFLSIIKTDASMTSLTIAKLENGHQILNKRKEYIEKDEKIAYILEQLDNNYINVGHCLEKLLTYVF</sequence>
<evidence type="ECO:0000313" key="2">
    <source>
        <dbReference type="EMBL" id="KAF9419666.1"/>
    </source>
</evidence>
<dbReference type="InterPro" id="IPR018289">
    <property type="entry name" value="MULE_transposase_dom"/>
</dbReference>
<dbReference type="PANTHER" id="PTHR47160">
    <property type="entry name" value="PUTATIVE-RELATED"/>
    <property type="match status" value="1"/>
</dbReference>
<dbReference type="Pfam" id="PF10551">
    <property type="entry name" value="MULE"/>
    <property type="match status" value="1"/>
</dbReference>
<keyword evidence="3" id="KW-1185">Reference proteome</keyword>
<gene>
    <name evidence="2" type="ORF">HW555_003944</name>
</gene>
<accession>A0A835LCU7</accession>
<comment type="caution">
    <text evidence="2">The sequence shown here is derived from an EMBL/GenBank/DDBJ whole genome shotgun (WGS) entry which is preliminary data.</text>
</comment>
<organism evidence="2 3">
    <name type="scientific">Spodoptera exigua</name>
    <name type="common">Beet armyworm</name>
    <name type="synonym">Noctua fulgens</name>
    <dbReference type="NCBI Taxonomy" id="7107"/>
    <lineage>
        <taxon>Eukaryota</taxon>
        <taxon>Metazoa</taxon>
        <taxon>Ecdysozoa</taxon>
        <taxon>Arthropoda</taxon>
        <taxon>Hexapoda</taxon>
        <taxon>Insecta</taxon>
        <taxon>Pterygota</taxon>
        <taxon>Neoptera</taxon>
        <taxon>Endopterygota</taxon>
        <taxon>Lepidoptera</taxon>
        <taxon>Glossata</taxon>
        <taxon>Ditrysia</taxon>
        <taxon>Noctuoidea</taxon>
        <taxon>Noctuidae</taxon>
        <taxon>Amphipyrinae</taxon>
        <taxon>Spodoptera</taxon>
    </lineage>
</organism>